<keyword evidence="6" id="KW-0732">Signal</keyword>
<keyword evidence="4" id="KW-0808">Transferase</keyword>
<dbReference type="GO" id="GO:0004714">
    <property type="term" value="F:transmembrane receptor protein tyrosine kinase activity"/>
    <property type="evidence" value="ECO:0007669"/>
    <property type="project" value="UniProtKB-EC"/>
</dbReference>
<dbReference type="GO" id="GO:0010976">
    <property type="term" value="P:positive regulation of neuron projection development"/>
    <property type="evidence" value="ECO:0007669"/>
    <property type="project" value="TreeGrafter"/>
</dbReference>
<dbReference type="GO" id="GO:0005886">
    <property type="term" value="C:plasma membrane"/>
    <property type="evidence" value="ECO:0007669"/>
    <property type="project" value="TreeGrafter"/>
</dbReference>
<evidence type="ECO:0000256" key="13">
    <source>
        <dbReference type="ARBA" id="ARBA00023170"/>
    </source>
</evidence>
<keyword evidence="14" id="KW-0325">Glycoprotein</keyword>
<dbReference type="InterPro" id="IPR001245">
    <property type="entry name" value="Ser-Thr/Tyr_kinase_cat_dom"/>
</dbReference>
<dbReference type="Pfam" id="PF07714">
    <property type="entry name" value="PK_Tyr_Ser-Thr"/>
    <property type="match status" value="1"/>
</dbReference>
<dbReference type="EMBL" id="JAIWYP010000006">
    <property type="protein sequence ID" value="KAH3810273.1"/>
    <property type="molecule type" value="Genomic_DNA"/>
</dbReference>
<dbReference type="InterPro" id="IPR050122">
    <property type="entry name" value="RTK"/>
</dbReference>
<dbReference type="PRINTS" id="PR00109">
    <property type="entry name" value="TYRKINASE"/>
</dbReference>
<dbReference type="Gene3D" id="3.30.200.20">
    <property type="entry name" value="Phosphorylase Kinase, domain 1"/>
    <property type="match status" value="1"/>
</dbReference>
<evidence type="ECO:0000256" key="2">
    <source>
        <dbReference type="ARBA" id="ARBA00011902"/>
    </source>
</evidence>
<dbReference type="GO" id="GO:0043235">
    <property type="term" value="C:receptor complex"/>
    <property type="evidence" value="ECO:0007669"/>
    <property type="project" value="TreeGrafter"/>
</dbReference>
<dbReference type="Gene3D" id="1.10.510.10">
    <property type="entry name" value="Transferase(Phosphotransferase) domain 1"/>
    <property type="match status" value="1"/>
</dbReference>
<keyword evidence="11 16" id="KW-0472">Membrane</keyword>
<feature type="domain" description="Protein kinase" evidence="17">
    <location>
        <begin position="157"/>
        <end position="428"/>
    </location>
</feature>
<evidence type="ECO:0000256" key="10">
    <source>
        <dbReference type="ARBA" id="ARBA00022989"/>
    </source>
</evidence>
<proteinExistence type="predicted"/>
<keyword evidence="19" id="KW-1185">Reference proteome</keyword>
<evidence type="ECO:0000256" key="5">
    <source>
        <dbReference type="ARBA" id="ARBA00022692"/>
    </source>
</evidence>
<dbReference type="PANTHER" id="PTHR24416">
    <property type="entry name" value="TYROSINE-PROTEIN KINASE RECEPTOR"/>
    <property type="match status" value="1"/>
</dbReference>
<dbReference type="AlphaFoldDB" id="A0A9D4JIS9"/>
<dbReference type="GO" id="GO:0051897">
    <property type="term" value="P:positive regulation of phosphatidylinositol 3-kinase/protein kinase B signal transduction"/>
    <property type="evidence" value="ECO:0007669"/>
    <property type="project" value="TreeGrafter"/>
</dbReference>
<keyword evidence="12" id="KW-0829">Tyrosine-protein kinase</keyword>
<keyword evidence="9" id="KW-0067">ATP-binding</keyword>
<comment type="subcellular location">
    <subcellularLocation>
        <location evidence="1">Membrane</location>
        <topology evidence="1">Single-pass membrane protein</topology>
    </subcellularLocation>
</comment>
<dbReference type="GO" id="GO:0005524">
    <property type="term" value="F:ATP binding"/>
    <property type="evidence" value="ECO:0007669"/>
    <property type="project" value="UniProtKB-KW"/>
</dbReference>
<feature type="compositionally biased region" description="Polar residues" evidence="15">
    <location>
        <begin position="91"/>
        <end position="115"/>
    </location>
</feature>
<dbReference type="PROSITE" id="PS50011">
    <property type="entry name" value="PROTEIN_KINASE_DOM"/>
    <property type="match status" value="1"/>
</dbReference>
<sequence length="435" mass="49242">DTYLFKELSTPSVHKVQPANVSQDIHLHRDLNLHNLKPLDSSDDSGKSTHVFYIAVGCACALIIFIALAVAVYYLNSQKSSNRPYVERISDTSSSQALTQQTKSFLRSETPNRSIGGSLRSYPRGVSPIPELRQQTPVYPIDPYSTLQEIAIDRARISLSEIIMEGTFGKVYCGTLLSEESSDIADQEIYLKTVTEHARSDQVNLFLVESCMMKNLPHPNIHPVIGACLEGSQPPYVIYPYSTEGNLKKFLQKCRFSDCNSHYSLSTQQIVYMAIQIIRGIQFLHRKKIVHKDIAARNCVVESDLIVKITDNSLSRDLFPNDYNCLGDNENRPVKWLALEAINEHRFSSASDVWSFGVVLWELVTLAHQPYPDIDPFEMSAYLHEGYRLAQPPNCPDELYTVMANSWSMKAEERPKFSQLLACLQDFYTALGRFI</sequence>
<evidence type="ECO:0000256" key="3">
    <source>
        <dbReference type="ARBA" id="ARBA00022553"/>
    </source>
</evidence>
<dbReference type="GO" id="GO:0007409">
    <property type="term" value="P:axonogenesis"/>
    <property type="evidence" value="ECO:0007669"/>
    <property type="project" value="TreeGrafter"/>
</dbReference>
<dbReference type="InterPro" id="IPR000719">
    <property type="entry name" value="Prot_kinase_dom"/>
</dbReference>
<evidence type="ECO:0000313" key="19">
    <source>
        <dbReference type="Proteomes" id="UP000828390"/>
    </source>
</evidence>
<feature type="region of interest" description="Disordered" evidence="15">
    <location>
        <begin position="85"/>
        <end position="120"/>
    </location>
</feature>
<evidence type="ECO:0000256" key="1">
    <source>
        <dbReference type="ARBA" id="ARBA00004167"/>
    </source>
</evidence>
<keyword evidence="7" id="KW-0547">Nucleotide-binding</keyword>
<dbReference type="InterPro" id="IPR008266">
    <property type="entry name" value="Tyr_kinase_AS"/>
</dbReference>
<gene>
    <name evidence="18" type="ORF">DPMN_138663</name>
</gene>
<keyword evidence="8" id="KW-0418">Kinase</keyword>
<dbReference type="FunFam" id="1.10.510.10:FF:000165">
    <property type="entry name" value="Tyrosine-protein kinase RYK"/>
    <property type="match status" value="1"/>
</dbReference>
<dbReference type="PANTHER" id="PTHR24416:SF349">
    <property type="entry name" value="TYROSINE-PROTEIN KINASE RYK"/>
    <property type="match status" value="1"/>
</dbReference>
<dbReference type="GO" id="GO:0007169">
    <property type="term" value="P:cell surface receptor protein tyrosine kinase signaling pathway"/>
    <property type="evidence" value="ECO:0007669"/>
    <property type="project" value="TreeGrafter"/>
</dbReference>
<reference evidence="18" key="1">
    <citation type="journal article" date="2019" name="bioRxiv">
        <title>The Genome of the Zebra Mussel, Dreissena polymorpha: A Resource for Invasive Species Research.</title>
        <authorList>
            <person name="McCartney M.A."/>
            <person name="Auch B."/>
            <person name="Kono T."/>
            <person name="Mallez S."/>
            <person name="Zhang Y."/>
            <person name="Obille A."/>
            <person name="Becker A."/>
            <person name="Abrahante J.E."/>
            <person name="Garbe J."/>
            <person name="Badalamenti J.P."/>
            <person name="Herman A."/>
            <person name="Mangelson H."/>
            <person name="Liachko I."/>
            <person name="Sullivan S."/>
            <person name="Sone E.D."/>
            <person name="Koren S."/>
            <person name="Silverstein K.A.T."/>
            <person name="Beckman K.B."/>
            <person name="Gohl D.M."/>
        </authorList>
    </citation>
    <scope>NUCLEOTIDE SEQUENCE</scope>
    <source>
        <strain evidence="18">Duluth1</strain>
        <tissue evidence="18">Whole animal</tissue>
    </source>
</reference>
<feature type="non-terminal residue" evidence="18">
    <location>
        <position position="1"/>
    </location>
</feature>
<evidence type="ECO:0000256" key="4">
    <source>
        <dbReference type="ARBA" id="ARBA00022679"/>
    </source>
</evidence>
<evidence type="ECO:0000256" key="8">
    <source>
        <dbReference type="ARBA" id="ARBA00022777"/>
    </source>
</evidence>
<accession>A0A9D4JIS9</accession>
<keyword evidence="10 16" id="KW-1133">Transmembrane helix</keyword>
<protein>
    <recommendedName>
        <fullName evidence="2">receptor protein-tyrosine kinase</fullName>
        <ecNumber evidence="2">2.7.10.1</ecNumber>
    </recommendedName>
</protein>
<dbReference type="Proteomes" id="UP000828390">
    <property type="component" value="Unassembled WGS sequence"/>
</dbReference>
<evidence type="ECO:0000256" key="7">
    <source>
        <dbReference type="ARBA" id="ARBA00022741"/>
    </source>
</evidence>
<keyword evidence="3" id="KW-0597">Phosphoprotein</keyword>
<keyword evidence="13" id="KW-0675">Receptor</keyword>
<reference evidence="18" key="2">
    <citation type="submission" date="2020-11" db="EMBL/GenBank/DDBJ databases">
        <authorList>
            <person name="McCartney M.A."/>
            <person name="Auch B."/>
            <person name="Kono T."/>
            <person name="Mallez S."/>
            <person name="Becker A."/>
            <person name="Gohl D.M."/>
            <person name="Silverstein K.A.T."/>
            <person name="Koren S."/>
            <person name="Bechman K.B."/>
            <person name="Herman A."/>
            <person name="Abrahante J.E."/>
            <person name="Garbe J."/>
        </authorList>
    </citation>
    <scope>NUCLEOTIDE SEQUENCE</scope>
    <source>
        <strain evidence="18">Duluth1</strain>
        <tissue evidence="18">Whole animal</tissue>
    </source>
</reference>
<evidence type="ECO:0000256" key="16">
    <source>
        <dbReference type="SAM" id="Phobius"/>
    </source>
</evidence>
<evidence type="ECO:0000256" key="14">
    <source>
        <dbReference type="ARBA" id="ARBA00023180"/>
    </source>
</evidence>
<dbReference type="EC" id="2.7.10.1" evidence="2"/>
<dbReference type="PROSITE" id="PS00109">
    <property type="entry name" value="PROTEIN_KINASE_TYR"/>
    <property type="match status" value="1"/>
</dbReference>
<evidence type="ECO:0000256" key="9">
    <source>
        <dbReference type="ARBA" id="ARBA00022840"/>
    </source>
</evidence>
<keyword evidence="5 16" id="KW-0812">Transmembrane</keyword>
<evidence type="ECO:0000256" key="11">
    <source>
        <dbReference type="ARBA" id="ARBA00023136"/>
    </source>
</evidence>
<evidence type="ECO:0000256" key="15">
    <source>
        <dbReference type="SAM" id="MobiDB-lite"/>
    </source>
</evidence>
<evidence type="ECO:0000259" key="17">
    <source>
        <dbReference type="PROSITE" id="PS50011"/>
    </source>
</evidence>
<feature type="transmembrane region" description="Helical" evidence="16">
    <location>
        <begin position="51"/>
        <end position="75"/>
    </location>
</feature>
<evidence type="ECO:0000313" key="18">
    <source>
        <dbReference type="EMBL" id="KAH3810273.1"/>
    </source>
</evidence>
<evidence type="ECO:0000256" key="6">
    <source>
        <dbReference type="ARBA" id="ARBA00022729"/>
    </source>
</evidence>
<dbReference type="SUPFAM" id="SSF56112">
    <property type="entry name" value="Protein kinase-like (PK-like)"/>
    <property type="match status" value="1"/>
</dbReference>
<name>A0A9D4JIS9_DREPO</name>
<evidence type="ECO:0000256" key="12">
    <source>
        <dbReference type="ARBA" id="ARBA00023137"/>
    </source>
</evidence>
<dbReference type="InterPro" id="IPR011009">
    <property type="entry name" value="Kinase-like_dom_sf"/>
</dbReference>
<comment type="caution">
    <text evidence="18">The sequence shown here is derived from an EMBL/GenBank/DDBJ whole genome shotgun (WGS) entry which is preliminary data.</text>
</comment>
<organism evidence="18 19">
    <name type="scientific">Dreissena polymorpha</name>
    <name type="common">Zebra mussel</name>
    <name type="synonym">Mytilus polymorpha</name>
    <dbReference type="NCBI Taxonomy" id="45954"/>
    <lineage>
        <taxon>Eukaryota</taxon>
        <taxon>Metazoa</taxon>
        <taxon>Spiralia</taxon>
        <taxon>Lophotrochozoa</taxon>
        <taxon>Mollusca</taxon>
        <taxon>Bivalvia</taxon>
        <taxon>Autobranchia</taxon>
        <taxon>Heteroconchia</taxon>
        <taxon>Euheterodonta</taxon>
        <taxon>Imparidentia</taxon>
        <taxon>Neoheterodontei</taxon>
        <taxon>Myida</taxon>
        <taxon>Dreissenoidea</taxon>
        <taxon>Dreissenidae</taxon>
        <taxon>Dreissena</taxon>
    </lineage>
</organism>